<comment type="caution">
    <text evidence="10">The sequence shown here is derived from an EMBL/GenBank/DDBJ whole genome shotgun (WGS) entry which is preliminary data.</text>
</comment>
<dbReference type="PANTHER" id="PTHR45778:SF7">
    <property type="entry name" value="PURPLE ACID PHOSPHATASE"/>
    <property type="match status" value="1"/>
</dbReference>
<keyword evidence="5" id="KW-0325">Glycoprotein</keyword>
<feature type="chain" id="PRO_5040558155" description="Purple acid phosphatase" evidence="6">
    <location>
        <begin position="22"/>
        <end position="581"/>
    </location>
</feature>
<dbReference type="OrthoDB" id="45007at2759"/>
<dbReference type="PANTHER" id="PTHR45778">
    <property type="entry name" value="PURPLE ACID PHOSPHATASE-RELATED"/>
    <property type="match status" value="1"/>
</dbReference>
<dbReference type="InterPro" id="IPR008963">
    <property type="entry name" value="Purple_acid_Pase-like_N"/>
</dbReference>
<dbReference type="InterPro" id="IPR025733">
    <property type="entry name" value="PAPs_C"/>
</dbReference>
<accession>A0A6S7GXS0</accession>
<organism evidence="10 11">
    <name type="scientific">Paramuricea clavata</name>
    <name type="common">Red gorgonian</name>
    <name type="synonym">Violescent sea-whip</name>
    <dbReference type="NCBI Taxonomy" id="317549"/>
    <lineage>
        <taxon>Eukaryota</taxon>
        <taxon>Metazoa</taxon>
        <taxon>Cnidaria</taxon>
        <taxon>Anthozoa</taxon>
        <taxon>Octocorallia</taxon>
        <taxon>Malacalcyonacea</taxon>
        <taxon>Plexauridae</taxon>
        <taxon>Paramuricea</taxon>
    </lineage>
</organism>
<dbReference type="EMBL" id="CACRXK020002947">
    <property type="protein sequence ID" value="CAB3996798.1"/>
    <property type="molecule type" value="Genomic_DNA"/>
</dbReference>
<evidence type="ECO:0000256" key="6">
    <source>
        <dbReference type="RuleBase" id="RU361203"/>
    </source>
</evidence>
<reference evidence="10" key="1">
    <citation type="submission" date="2020-04" db="EMBL/GenBank/DDBJ databases">
        <authorList>
            <person name="Alioto T."/>
            <person name="Alioto T."/>
            <person name="Gomez Garrido J."/>
        </authorList>
    </citation>
    <scope>NUCLEOTIDE SEQUENCE</scope>
    <source>
        <strain evidence="10">A484AB</strain>
    </source>
</reference>
<dbReference type="InterPro" id="IPR041792">
    <property type="entry name" value="MPP_PAP"/>
</dbReference>
<sequence length="581" mass="66335">MAKFISTTLCLVACILLNVQGENELVPTYFARKYKNGSYIDATIKSNWLKITLHPSSMLLQSSNTATLNVHPSLVKNAQYVNVTWKGVANASADDLIALYCPETSKDNDYYDFFNVDQSSTYSQGYGEYAVRLYNVRTNCEMRYFRRVSSSTGQQEFVARSNIVMFEGGPEQPLQIHLALTGNPTEMRVMWVSGTDQAPIVKFGRSKTELGSVAEGKSQTYTADDFCSLQGKFIDPGYIHDVLLTALKPSTVYYYSCGVTGHMSSIRSFKTAPQIGPDVGFKFIVYGDHGILPAAYSTAKYVFNDVKNGYEFIFHNGDISYARGMEYIWEQWHALIETYASIAPYMVGIGNHEQDHIDDSGKDPSGVKGDGWHPWWGTMYDDSHGECGVPMFYRFHMPDNGNYVWWYSYNYGMVHFIMISTEHDLSPGSRQYVWLQEDLRTIDRSRTSWVILGGHRPMYTSEIDPGNFVVALAFQFLFEDLLHHYKVDLAFWAHYHSYERTCAVYKNACTKDGIVHIVIGTAGKEARWPPYLPPNWSKFRRHVDPYGYGRVTLANRSALHFEYFVNSEEKVVDEVWLYKDN</sequence>
<dbReference type="InterPro" id="IPR029052">
    <property type="entry name" value="Metallo-depent_PP-like"/>
</dbReference>
<dbReference type="SUPFAM" id="SSF49363">
    <property type="entry name" value="Purple acid phosphatase, N-terminal domain"/>
    <property type="match status" value="1"/>
</dbReference>
<comment type="similarity">
    <text evidence="6">Belongs to the metallophosphoesterase superfamily. Purple acid phosphatase family.</text>
</comment>
<evidence type="ECO:0000259" key="7">
    <source>
        <dbReference type="Pfam" id="PF00149"/>
    </source>
</evidence>
<comment type="subcellular location">
    <subcellularLocation>
        <location evidence="1">Secreted</location>
    </subcellularLocation>
</comment>
<name>A0A6S7GXS0_PARCT</name>
<comment type="subunit">
    <text evidence="2">Homodimer.</text>
</comment>
<dbReference type="Gene3D" id="3.60.21.10">
    <property type="match status" value="1"/>
</dbReference>
<dbReference type="Proteomes" id="UP001152795">
    <property type="component" value="Unassembled WGS sequence"/>
</dbReference>
<dbReference type="GO" id="GO:0003993">
    <property type="term" value="F:acid phosphatase activity"/>
    <property type="evidence" value="ECO:0007669"/>
    <property type="project" value="UniProtKB-EC"/>
</dbReference>
<dbReference type="CDD" id="cd00839">
    <property type="entry name" value="MPP_PAPs"/>
    <property type="match status" value="1"/>
</dbReference>
<keyword evidence="3" id="KW-0964">Secreted</keyword>
<dbReference type="Pfam" id="PF00149">
    <property type="entry name" value="Metallophos"/>
    <property type="match status" value="1"/>
</dbReference>
<dbReference type="AlphaFoldDB" id="A0A6S7GXS0"/>
<evidence type="ECO:0000259" key="8">
    <source>
        <dbReference type="Pfam" id="PF14008"/>
    </source>
</evidence>
<feature type="domain" description="Purple acid phosphatase N-terminal" evidence="9">
    <location>
        <begin position="173"/>
        <end position="271"/>
    </location>
</feature>
<evidence type="ECO:0000313" key="11">
    <source>
        <dbReference type="Proteomes" id="UP001152795"/>
    </source>
</evidence>
<dbReference type="Pfam" id="PF16656">
    <property type="entry name" value="Pur_ac_phosph_N"/>
    <property type="match status" value="1"/>
</dbReference>
<dbReference type="Gene3D" id="2.60.40.380">
    <property type="entry name" value="Purple acid phosphatase-like, N-terminal"/>
    <property type="match status" value="1"/>
</dbReference>
<dbReference type="GO" id="GO:0005576">
    <property type="term" value="C:extracellular region"/>
    <property type="evidence" value="ECO:0007669"/>
    <property type="project" value="UniProtKB-SubCell"/>
</dbReference>
<dbReference type="Pfam" id="PF14008">
    <property type="entry name" value="Metallophos_C"/>
    <property type="match status" value="1"/>
</dbReference>
<evidence type="ECO:0000256" key="5">
    <source>
        <dbReference type="ARBA" id="ARBA00023180"/>
    </source>
</evidence>
<keyword evidence="11" id="KW-1185">Reference proteome</keyword>
<evidence type="ECO:0000256" key="3">
    <source>
        <dbReference type="ARBA" id="ARBA00022525"/>
    </source>
</evidence>
<dbReference type="InterPro" id="IPR004843">
    <property type="entry name" value="Calcineurin-like_PHP"/>
</dbReference>
<comment type="catalytic activity">
    <reaction evidence="6">
        <text>a phosphate monoester + H2O = an alcohol + phosphate</text>
        <dbReference type="Rhea" id="RHEA:15017"/>
        <dbReference type="ChEBI" id="CHEBI:15377"/>
        <dbReference type="ChEBI" id="CHEBI:30879"/>
        <dbReference type="ChEBI" id="CHEBI:43474"/>
        <dbReference type="ChEBI" id="CHEBI:67140"/>
        <dbReference type="EC" id="3.1.3.2"/>
    </reaction>
</comment>
<proteinExistence type="inferred from homology"/>
<evidence type="ECO:0000313" key="10">
    <source>
        <dbReference type="EMBL" id="CAB3996798.1"/>
    </source>
</evidence>
<evidence type="ECO:0000256" key="1">
    <source>
        <dbReference type="ARBA" id="ARBA00004613"/>
    </source>
</evidence>
<gene>
    <name evidence="10" type="ORF">PACLA_8A056120</name>
</gene>
<feature type="domain" description="Calcineurin-like phosphoesterase" evidence="7">
    <location>
        <begin position="282"/>
        <end position="498"/>
    </location>
</feature>
<dbReference type="SUPFAM" id="SSF56300">
    <property type="entry name" value="Metallo-dependent phosphatases"/>
    <property type="match status" value="1"/>
</dbReference>
<dbReference type="GO" id="GO:0046872">
    <property type="term" value="F:metal ion binding"/>
    <property type="evidence" value="ECO:0007669"/>
    <property type="project" value="InterPro"/>
</dbReference>
<evidence type="ECO:0000259" key="9">
    <source>
        <dbReference type="Pfam" id="PF16656"/>
    </source>
</evidence>
<dbReference type="InterPro" id="IPR015914">
    <property type="entry name" value="PAPs_N"/>
</dbReference>
<feature type="domain" description="Purple acid phosphatase C-terminal" evidence="8">
    <location>
        <begin position="513"/>
        <end position="574"/>
    </location>
</feature>
<dbReference type="EC" id="3.1.3.2" evidence="6"/>
<evidence type="ECO:0000256" key="2">
    <source>
        <dbReference type="ARBA" id="ARBA00011738"/>
    </source>
</evidence>
<keyword evidence="4 6" id="KW-0732">Signal</keyword>
<keyword evidence="6" id="KW-0378">Hydrolase</keyword>
<protein>
    <recommendedName>
        <fullName evidence="6">Purple acid phosphatase</fullName>
        <ecNumber evidence="6">3.1.3.2</ecNumber>
    </recommendedName>
</protein>
<feature type="signal peptide" evidence="6">
    <location>
        <begin position="1"/>
        <end position="21"/>
    </location>
</feature>
<evidence type="ECO:0000256" key="4">
    <source>
        <dbReference type="ARBA" id="ARBA00022729"/>
    </source>
</evidence>